<organism evidence="12 13">
    <name type="scientific">Lasiosphaeria ovina</name>
    <dbReference type="NCBI Taxonomy" id="92902"/>
    <lineage>
        <taxon>Eukaryota</taxon>
        <taxon>Fungi</taxon>
        <taxon>Dikarya</taxon>
        <taxon>Ascomycota</taxon>
        <taxon>Pezizomycotina</taxon>
        <taxon>Sordariomycetes</taxon>
        <taxon>Sordariomycetidae</taxon>
        <taxon>Sordariales</taxon>
        <taxon>Lasiosphaeriaceae</taxon>
        <taxon>Lasiosphaeria</taxon>
    </lineage>
</organism>
<evidence type="ECO:0000256" key="9">
    <source>
        <dbReference type="SAM" id="Phobius"/>
    </source>
</evidence>
<comment type="caution">
    <text evidence="12">The sequence shown here is derived from an EMBL/GenBank/DDBJ whole genome shotgun (WGS) entry which is preliminary data.</text>
</comment>
<dbReference type="InterPro" id="IPR046936">
    <property type="entry name" value="BIM1-like"/>
</dbReference>
<dbReference type="PANTHER" id="PTHR34992:SF5">
    <property type="entry name" value="ANCHORED PROTEIN, PUTATIVE (AFU_ORTHOLOGUE AFUA_6G02800)-RELATED"/>
    <property type="match status" value="1"/>
</dbReference>
<keyword evidence="7" id="KW-0449">Lipoprotein</keyword>
<keyword evidence="5 9" id="KW-0472">Membrane</keyword>
<dbReference type="GO" id="GO:0098552">
    <property type="term" value="C:side of membrane"/>
    <property type="evidence" value="ECO:0007669"/>
    <property type="project" value="UniProtKB-KW"/>
</dbReference>
<evidence type="ECO:0000256" key="2">
    <source>
        <dbReference type="ARBA" id="ARBA00022475"/>
    </source>
</evidence>
<evidence type="ECO:0000256" key="7">
    <source>
        <dbReference type="ARBA" id="ARBA00023288"/>
    </source>
</evidence>
<evidence type="ECO:0000313" key="13">
    <source>
        <dbReference type="Proteomes" id="UP001287356"/>
    </source>
</evidence>
<feature type="region of interest" description="Disordered" evidence="8">
    <location>
        <begin position="251"/>
        <end position="282"/>
    </location>
</feature>
<sequence>MALSRVLLAVAAAVGAQATSSDQGPAAFMWPPDRVWSGQMDNTAPCGSVDGVTTRTEFPLTDGKVALVAQDDSYRTFLAVSFKNDPQTNADFDYFLNAAPIAELDPGHTCLSVPGPPANIAPGTNATIQIRYTADFDRPENQTFYACADITYVRAGDFKAQVPCFNATDDQDVPAPTATGIPSSLPGHGDNGPPLVTPGATPTPAPASSSGGVTLSSGAIAGAVVGAVAGVVLVVALALLFYRERQKKLRLEHQRDSARGVPWREDPPKDSASAGSIRLQNM</sequence>
<evidence type="ECO:0000259" key="11">
    <source>
        <dbReference type="Pfam" id="PF20238"/>
    </source>
</evidence>
<keyword evidence="2" id="KW-1003">Cell membrane</keyword>
<dbReference type="AlphaFoldDB" id="A0AAE0N8I5"/>
<name>A0AAE0N8I5_9PEZI</name>
<gene>
    <name evidence="12" type="ORF">B0T24DRAFT_704352</name>
</gene>
<evidence type="ECO:0000256" key="3">
    <source>
        <dbReference type="ARBA" id="ARBA00022622"/>
    </source>
</evidence>
<dbReference type="Pfam" id="PF20238">
    <property type="entry name" value="BIM1-like_dom"/>
    <property type="match status" value="1"/>
</dbReference>
<feature type="compositionally biased region" description="Basic and acidic residues" evidence="8">
    <location>
        <begin position="251"/>
        <end position="269"/>
    </location>
</feature>
<keyword evidence="4 10" id="KW-0732">Signal</keyword>
<proteinExistence type="predicted"/>
<evidence type="ECO:0000256" key="10">
    <source>
        <dbReference type="SAM" id="SignalP"/>
    </source>
</evidence>
<reference evidence="12" key="1">
    <citation type="journal article" date="2023" name="Mol. Phylogenet. Evol.">
        <title>Genome-scale phylogeny and comparative genomics of the fungal order Sordariales.</title>
        <authorList>
            <person name="Hensen N."/>
            <person name="Bonometti L."/>
            <person name="Westerberg I."/>
            <person name="Brannstrom I.O."/>
            <person name="Guillou S."/>
            <person name="Cros-Aarteil S."/>
            <person name="Calhoun S."/>
            <person name="Haridas S."/>
            <person name="Kuo A."/>
            <person name="Mondo S."/>
            <person name="Pangilinan J."/>
            <person name="Riley R."/>
            <person name="LaButti K."/>
            <person name="Andreopoulos B."/>
            <person name="Lipzen A."/>
            <person name="Chen C."/>
            <person name="Yan M."/>
            <person name="Daum C."/>
            <person name="Ng V."/>
            <person name="Clum A."/>
            <person name="Steindorff A."/>
            <person name="Ohm R.A."/>
            <person name="Martin F."/>
            <person name="Silar P."/>
            <person name="Natvig D.O."/>
            <person name="Lalanne C."/>
            <person name="Gautier V."/>
            <person name="Ament-Velasquez S.L."/>
            <person name="Kruys A."/>
            <person name="Hutchinson M.I."/>
            <person name="Powell A.J."/>
            <person name="Barry K."/>
            <person name="Miller A.N."/>
            <person name="Grigoriev I.V."/>
            <person name="Debuchy R."/>
            <person name="Gladieux P."/>
            <person name="Hiltunen Thoren M."/>
            <person name="Johannesson H."/>
        </authorList>
    </citation>
    <scope>NUCLEOTIDE SEQUENCE</scope>
    <source>
        <strain evidence="12">CBS 958.72</strain>
    </source>
</reference>
<evidence type="ECO:0000256" key="8">
    <source>
        <dbReference type="SAM" id="MobiDB-lite"/>
    </source>
</evidence>
<feature type="compositionally biased region" description="Low complexity" evidence="8">
    <location>
        <begin position="197"/>
        <end position="212"/>
    </location>
</feature>
<evidence type="ECO:0000313" key="12">
    <source>
        <dbReference type="EMBL" id="KAK3374160.1"/>
    </source>
</evidence>
<evidence type="ECO:0000256" key="4">
    <source>
        <dbReference type="ARBA" id="ARBA00022729"/>
    </source>
</evidence>
<evidence type="ECO:0000256" key="5">
    <source>
        <dbReference type="ARBA" id="ARBA00023136"/>
    </source>
</evidence>
<dbReference type="EMBL" id="JAULSN010000004">
    <property type="protein sequence ID" value="KAK3374160.1"/>
    <property type="molecule type" value="Genomic_DNA"/>
</dbReference>
<feature type="domain" description="Copper acquisition factor BIM1-like" evidence="11">
    <location>
        <begin position="23"/>
        <end position="169"/>
    </location>
</feature>
<feature type="transmembrane region" description="Helical" evidence="9">
    <location>
        <begin position="219"/>
        <end position="242"/>
    </location>
</feature>
<comment type="subcellular location">
    <subcellularLocation>
        <location evidence="1">Cell membrane</location>
        <topology evidence="1">Lipid-anchor</topology>
        <topology evidence="1">GPI-anchor</topology>
    </subcellularLocation>
</comment>
<keyword evidence="6" id="KW-0325">Glycoprotein</keyword>
<keyword evidence="3" id="KW-0336">GPI-anchor</keyword>
<dbReference type="InterPro" id="IPR046530">
    <property type="entry name" value="BIM1-like_dom"/>
</dbReference>
<evidence type="ECO:0000256" key="6">
    <source>
        <dbReference type="ARBA" id="ARBA00023180"/>
    </source>
</evidence>
<accession>A0AAE0N8I5</accession>
<dbReference type="CDD" id="cd21176">
    <property type="entry name" value="LPMO_auxiliary-like"/>
    <property type="match status" value="1"/>
</dbReference>
<protein>
    <recommendedName>
        <fullName evidence="11">Copper acquisition factor BIM1-like domain-containing protein</fullName>
    </recommendedName>
</protein>
<dbReference type="Proteomes" id="UP001287356">
    <property type="component" value="Unassembled WGS sequence"/>
</dbReference>
<feature type="chain" id="PRO_5042013433" description="Copper acquisition factor BIM1-like domain-containing protein" evidence="10">
    <location>
        <begin position="19"/>
        <end position="282"/>
    </location>
</feature>
<keyword evidence="13" id="KW-1185">Reference proteome</keyword>
<evidence type="ECO:0000256" key="1">
    <source>
        <dbReference type="ARBA" id="ARBA00004609"/>
    </source>
</evidence>
<feature type="signal peptide" evidence="10">
    <location>
        <begin position="1"/>
        <end position="18"/>
    </location>
</feature>
<reference evidence="12" key="2">
    <citation type="submission" date="2023-06" db="EMBL/GenBank/DDBJ databases">
        <authorList>
            <consortium name="Lawrence Berkeley National Laboratory"/>
            <person name="Haridas S."/>
            <person name="Hensen N."/>
            <person name="Bonometti L."/>
            <person name="Westerberg I."/>
            <person name="Brannstrom I.O."/>
            <person name="Guillou S."/>
            <person name="Cros-Aarteil S."/>
            <person name="Calhoun S."/>
            <person name="Kuo A."/>
            <person name="Mondo S."/>
            <person name="Pangilinan J."/>
            <person name="Riley R."/>
            <person name="Labutti K."/>
            <person name="Andreopoulos B."/>
            <person name="Lipzen A."/>
            <person name="Chen C."/>
            <person name="Yanf M."/>
            <person name="Daum C."/>
            <person name="Ng V."/>
            <person name="Clum A."/>
            <person name="Steindorff A."/>
            <person name="Ohm R."/>
            <person name="Martin F."/>
            <person name="Silar P."/>
            <person name="Natvig D."/>
            <person name="Lalanne C."/>
            <person name="Gautier V."/>
            <person name="Ament-Velasquez S.L."/>
            <person name="Kruys A."/>
            <person name="Hutchinson M.I."/>
            <person name="Powell A.J."/>
            <person name="Barry K."/>
            <person name="Miller A.N."/>
            <person name="Grigoriev I.V."/>
            <person name="Debuchy R."/>
            <person name="Gladieux P."/>
            <person name="Thoren M.H."/>
            <person name="Johannesson H."/>
        </authorList>
    </citation>
    <scope>NUCLEOTIDE SEQUENCE</scope>
    <source>
        <strain evidence="12">CBS 958.72</strain>
    </source>
</reference>
<keyword evidence="9" id="KW-0812">Transmembrane</keyword>
<keyword evidence="9" id="KW-1133">Transmembrane helix</keyword>
<dbReference type="PANTHER" id="PTHR34992">
    <property type="entry name" value="HYPHAL ANASTAMOSIS-7 PROTEIN"/>
    <property type="match status" value="1"/>
</dbReference>
<feature type="region of interest" description="Disordered" evidence="8">
    <location>
        <begin position="169"/>
        <end position="212"/>
    </location>
</feature>
<dbReference type="GO" id="GO:0005886">
    <property type="term" value="C:plasma membrane"/>
    <property type="evidence" value="ECO:0007669"/>
    <property type="project" value="UniProtKB-SubCell"/>
</dbReference>